<keyword evidence="2" id="KW-1185">Reference proteome</keyword>
<evidence type="ECO:0000313" key="2">
    <source>
        <dbReference type="Proteomes" id="UP001144978"/>
    </source>
</evidence>
<comment type="caution">
    <text evidence="1">The sequence shown here is derived from an EMBL/GenBank/DDBJ whole genome shotgun (WGS) entry which is preliminary data.</text>
</comment>
<accession>A0ACC1MEU1</accession>
<evidence type="ECO:0000313" key="1">
    <source>
        <dbReference type="EMBL" id="KAJ2961680.1"/>
    </source>
</evidence>
<dbReference type="Proteomes" id="UP001144978">
    <property type="component" value="Unassembled WGS sequence"/>
</dbReference>
<proteinExistence type="predicted"/>
<dbReference type="EMBL" id="JANSHE010007365">
    <property type="protein sequence ID" value="KAJ2961680.1"/>
    <property type="molecule type" value="Genomic_DNA"/>
</dbReference>
<sequence length="203" mass="22270">MAGQDAEMRNGLKGGRSDPELASQEVSEVLAAVRGQFSDDEDEGMEPIAGPSGEGDTSTLQDSVLEHPPESSDQHGDDEDEDLSQLTPRKRMGYFDLHPERRPPAYVDPRERFERPSYESDTSTENPYSASAVKTAPGNLAVKEDAALNRTSTASEYESDPEPLKIGSQSIPPRHQAFLKQGSAPRHPEQDTRCSCHSPQVYD</sequence>
<protein>
    <submittedName>
        <fullName evidence="1">Uncharacterized protein</fullName>
    </submittedName>
</protein>
<name>A0ACC1MEU1_9APHY</name>
<reference evidence="1" key="1">
    <citation type="submission" date="2022-08" db="EMBL/GenBank/DDBJ databases">
        <title>Genome Sequence of Pycnoporus sanguineus.</title>
        <authorList>
            <person name="Buettner E."/>
        </authorList>
    </citation>
    <scope>NUCLEOTIDE SEQUENCE</scope>
    <source>
        <strain evidence="1">CG-C14</strain>
    </source>
</reference>
<gene>
    <name evidence="1" type="ORF">NUW54_g14371</name>
</gene>
<organism evidence="1 2">
    <name type="scientific">Trametes sanguinea</name>
    <dbReference type="NCBI Taxonomy" id="158606"/>
    <lineage>
        <taxon>Eukaryota</taxon>
        <taxon>Fungi</taxon>
        <taxon>Dikarya</taxon>
        <taxon>Basidiomycota</taxon>
        <taxon>Agaricomycotina</taxon>
        <taxon>Agaricomycetes</taxon>
        <taxon>Polyporales</taxon>
        <taxon>Polyporaceae</taxon>
        <taxon>Trametes</taxon>
    </lineage>
</organism>